<keyword evidence="5" id="KW-1185">Reference proteome</keyword>
<dbReference type="RefSeq" id="WP_290332197.1">
    <property type="nucleotide sequence ID" value="NZ_JAUFPU010000005.1"/>
</dbReference>
<accession>A0ABT8B327</accession>
<sequence>MKNYEESVLAGDGPNDYVKYMRTNALLSLQVPEEQRLHRDELLFQITHQSTELWLKLACNELDEATRRLACSGVSDATALVRRAQRCVELITDQLDILTHMTPWDFHQVRPALGNGSGLESPGWRDMQRVGNALSRGFDALCELEDVDLVDVYKAQRNSPLFNLAEALIDLDEAVALWRTRHYKVAVRTIGHSTVGTKGMPVDKLARLLNHKFFPALWDVRSQLFGVEAAY</sequence>
<evidence type="ECO:0000313" key="5">
    <source>
        <dbReference type="Proteomes" id="UP001180081"/>
    </source>
</evidence>
<dbReference type="PANTHER" id="PTHR10138:SF0">
    <property type="entry name" value="TRYPTOPHAN 2,3-DIOXYGENASE"/>
    <property type="match status" value="1"/>
</dbReference>
<keyword evidence="2" id="KW-0560">Oxidoreductase</keyword>
<reference evidence="4" key="1">
    <citation type="journal article" date="2014" name="Int. J. Syst. Evol. Microbiol.">
        <title>Complete genome of a new Firmicutes species belonging to the dominant human colonic microbiota ('Ruminococcus bicirculans') reveals two chromosomes and a selective capacity to utilize plant glucans.</title>
        <authorList>
            <consortium name="NISC Comparative Sequencing Program"/>
            <person name="Wegmann U."/>
            <person name="Louis P."/>
            <person name="Goesmann A."/>
            <person name="Henrissat B."/>
            <person name="Duncan S.H."/>
            <person name="Flint H.J."/>
        </authorList>
    </citation>
    <scope>NUCLEOTIDE SEQUENCE</scope>
    <source>
        <strain evidence="4">CECT 7703</strain>
    </source>
</reference>
<keyword evidence="1" id="KW-0349">Heme</keyword>
<dbReference type="Pfam" id="PF03301">
    <property type="entry name" value="Trp_dioxygenase"/>
    <property type="match status" value="1"/>
</dbReference>
<name>A0ABT8B327_9NEIS</name>
<keyword evidence="2" id="KW-0223">Dioxygenase</keyword>
<keyword evidence="1" id="KW-0479">Metal-binding</keyword>
<dbReference type="Proteomes" id="UP001180081">
    <property type="component" value="Unassembled WGS sequence"/>
</dbReference>
<reference evidence="4" key="2">
    <citation type="submission" date="2023-06" db="EMBL/GenBank/DDBJ databases">
        <authorList>
            <person name="Lucena T."/>
            <person name="Sun Q."/>
        </authorList>
    </citation>
    <scope>NUCLEOTIDE SEQUENCE</scope>
    <source>
        <strain evidence="4">CECT 7703</strain>
    </source>
</reference>
<comment type="caution">
    <text evidence="4">The sequence shown here is derived from an EMBL/GenBank/DDBJ whole genome shotgun (WGS) entry which is preliminary data.</text>
</comment>
<evidence type="ECO:0000256" key="3">
    <source>
        <dbReference type="ARBA" id="ARBA00023079"/>
    </source>
</evidence>
<dbReference type="EMBL" id="JAUFPU010000005">
    <property type="protein sequence ID" value="MDN3576668.1"/>
    <property type="molecule type" value="Genomic_DNA"/>
</dbReference>
<proteinExistence type="predicted"/>
<organism evidence="4 5">
    <name type="scientific">Chitinimonas viridis</name>
    <dbReference type="NCBI Taxonomy" id="664880"/>
    <lineage>
        <taxon>Bacteria</taxon>
        <taxon>Pseudomonadati</taxon>
        <taxon>Pseudomonadota</taxon>
        <taxon>Betaproteobacteria</taxon>
        <taxon>Neisseriales</taxon>
        <taxon>Chitinibacteraceae</taxon>
        <taxon>Chitinimonas</taxon>
    </lineage>
</organism>
<keyword evidence="1" id="KW-0408">Iron</keyword>
<evidence type="ECO:0000256" key="1">
    <source>
        <dbReference type="ARBA" id="ARBA00022617"/>
    </source>
</evidence>
<dbReference type="PANTHER" id="PTHR10138">
    <property type="entry name" value="TRYPTOPHAN 2,3-DIOXYGENASE"/>
    <property type="match status" value="1"/>
</dbReference>
<dbReference type="SUPFAM" id="SSF140959">
    <property type="entry name" value="Indolic compounds 2,3-dioxygenase-like"/>
    <property type="match status" value="1"/>
</dbReference>
<evidence type="ECO:0000313" key="4">
    <source>
        <dbReference type="EMBL" id="MDN3576668.1"/>
    </source>
</evidence>
<keyword evidence="3" id="KW-0823">Tryptophan catabolism</keyword>
<dbReference type="InterPro" id="IPR004981">
    <property type="entry name" value="Trp_2_3_dOase"/>
</dbReference>
<gene>
    <name evidence="4" type="ORF">QWZ03_07825</name>
</gene>
<evidence type="ECO:0000256" key="2">
    <source>
        <dbReference type="ARBA" id="ARBA00022964"/>
    </source>
</evidence>
<protein>
    <submittedName>
        <fullName evidence="4">Tryptophan 2,3-dioxygenase family protein</fullName>
    </submittedName>
</protein>
<dbReference type="Gene3D" id="1.20.58.480">
    <property type="match status" value="2"/>
</dbReference>
<dbReference type="InterPro" id="IPR037217">
    <property type="entry name" value="Trp/Indoleamine_2_3_dOase-like"/>
</dbReference>